<feature type="site" description="Cleavage; by autolysis" evidence="13">
    <location>
        <begin position="109"/>
        <end position="110"/>
    </location>
</feature>
<evidence type="ECO:0000256" key="5">
    <source>
        <dbReference type="ARBA" id="ARBA00022763"/>
    </source>
</evidence>
<dbReference type="EMBL" id="JAEDAL010000003">
    <property type="protein sequence ID" value="MBH9552946.1"/>
    <property type="molecule type" value="Genomic_DNA"/>
</dbReference>
<dbReference type="InterPro" id="IPR036388">
    <property type="entry name" value="WH-like_DNA-bd_sf"/>
</dbReference>
<dbReference type="Gene3D" id="1.10.10.10">
    <property type="entry name" value="Winged helix-like DNA-binding domain superfamily/Winged helix DNA-binding domain"/>
    <property type="match status" value="1"/>
</dbReference>
<evidence type="ECO:0000259" key="15">
    <source>
        <dbReference type="Pfam" id="PF00717"/>
    </source>
</evidence>
<dbReference type="GO" id="GO:0006260">
    <property type="term" value="P:DNA replication"/>
    <property type="evidence" value="ECO:0007669"/>
    <property type="project" value="UniProtKB-UniRule"/>
</dbReference>
<evidence type="ECO:0000256" key="9">
    <source>
        <dbReference type="ARBA" id="ARBA00023125"/>
    </source>
</evidence>
<dbReference type="SUPFAM" id="SSF46785">
    <property type="entry name" value="Winged helix' DNA-binding domain"/>
    <property type="match status" value="1"/>
</dbReference>
<evidence type="ECO:0000256" key="6">
    <source>
        <dbReference type="ARBA" id="ARBA00022801"/>
    </source>
</evidence>
<dbReference type="GO" id="GO:0003677">
    <property type="term" value="F:DNA binding"/>
    <property type="evidence" value="ECO:0007669"/>
    <property type="project" value="UniProtKB-UniRule"/>
</dbReference>
<keyword evidence="8 13" id="KW-0805">Transcription regulation</keyword>
<reference evidence="17" key="1">
    <citation type="submission" date="2020-12" db="EMBL/GenBank/DDBJ databases">
        <title>The genome sequence of Inhella sp. 4Y17.</title>
        <authorList>
            <person name="Liu Y."/>
        </authorList>
    </citation>
    <scope>NUCLEOTIDE SEQUENCE</scope>
    <source>
        <strain evidence="17">4Y10</strain>
    </source>
</reference>
<dbReference type="EC" id="3.4.21.88" evidence="13"/>
<keyword evidence="11 13" id="KW-0234">DNA repair</keyword>
<keyword evidence="5 13" id="KW-0227">DNA damage</keyword>
<dbReference type="HAMAP" id="MF_00015">
    <property type="entry name" value="LexA"/>
    <property type="match status" value="1"/>
</dbReference>
<dbReference type="InterPro" id="IPR036390">
    <property type="entry name" value="WH_DNA-bd_sf"/>
</dbReference>
<evidence type="ECO:0000259" key="16">
    <source>
        <dbReference type="Pfam" id="PF01726"/>
    </source>
</evidence>
<dbReference type="FunFam" id="2.10.109.10:FF:000001">
    <property type="entry name" value="LexA repressor"/>
    <property type="match status" value="1"/>
</dbReference>
<dbReference type="NCBIfam" id="TIGR00498">
    <property type="entry name" value="lexA"/>
    <property type="match status" value="1"/>
</dbReference>
<evidence type="ECO:0000256" key="13">
    <source>
        <dbReference type="HAMAP-Rule" id="MF_00015"/>
    </source>
</evidence>
<dbReference type="Proteomes" id="UP000620139">
    <property type="component" value="Unassembled WGS sequence"/>
</dbReference>
<comment type="similarity">
    <text evidence="1 13 14">Belongs to the peptidase S24 family.</text>
</comment>
<dbReference type="GO" id="GO:0006508">
    <property type="term" value="P:proteolysis"/>
    <property type="evidence" value="ECO:0007669"/>
    <property type="project" value="InterPro"/>
</dbReference>
<keyword evidence="4 13" id="KW-0235">DNA replication</keyword>
<feature type="DNA-binding region" description="H-T-H motif" evidence="13">
    <location>
        <begin position="31"/>
        <end position="51"/>
    </location>
</feature>
<comment type="catalytic activity">
    <reaction evidence="13">
        <text>Hydrolysis of Ala-|-Gly bond in repressor LexA.</text>
        <dbReference type="EC" id="3.4.21.88"/>
    </reaction>
</comment>
<evidence type="ECO:0000256" key="7">
    <source>
        <dbReference type="ARBA" id="ARBA00022813"/>
    </source>
</evidence>
<dbReference type="GO" id="GO:0004252">
    <property type="term" value="F:serine-type endopeptidase activity"/>
    <property type="evidence" value="ECO:0007669"/>
    <property type="project" value="UniProtKB-UniRule"/>
</dbReference>
<keyword evidence="6 13" id="KW-0378">Hydrolase</keyword>
<dbReference type="CDD" id="cd06529">
    <property type="entry name" value="S24_LexA-like"/>
    <property type="match status" value="1"/>
</dbReference>
<evidence type="ECO:0000256" key="12">
    <source>
        <dbReference type="ARBA" id="ARBA00023236"/>
    </source>
</evidence>
<organism evidence="17 18">
    <name type="scientific">Inhella gelatinilytica</name>
    <dbReference type="NCBI Taxonomy" id="2795030"/>
    <lineage>
        <taxon>Bacteria</taxon>
        <taxon>Pseudomonadati</taxon>
        <taxon>Pseudomonadota</taxon>
        <taxon>Betaproteobacteria</taxon>
        <taxon>Burkholderiales</taxon>
        <taxon>Sphaerotilaceae</taxon>
        <taxon>Inhella</taxon>
    </lineage>
</organism>
<gene>
    <name evidence="13 17" type="primary">lexA</name>
    <name evidence="17" type="ORF">I7X43_08770</name>
</gene>
<evidence type="ECO:0000256" key="14">
    <source>
        <dbReference type="RuleBase" id="RU003991"/>
    </source>
</evidence>
<comment type="caution">
    <text evidence="17">The sequence shown here is derived from an EMBL/GenBank/DDBJ whole genome shotgun (WGS) entry which is preliminary data.</text>
</comment>
<accession>A0A931J033</accession>
<proteinExistence type="inferred from homology"/>
<dbReference type="Pfam" id="PF00717">
    <property type="entry name" value="Peptidase_S24"/>
    <property type="match status" value="1"/>
</dbReference>
<evidence type="ECO:0000256" key="10">
    <source>
        <dbReference type="ARBA" id="ARBA00023163"/>
    </source>
</evidence>
<dbReference type="PANTHER" id="PTHR33516">
    <property type="entry name" value="LEXA REPRESSOR"/>
    <property type="match status" value="1"/>
</dbReference>
<comment type="function">
    <text evidence="13">Represses a number of genes involved in the response to DNA damage (SOS response), including recA and lexA. In the presence of single-stranded DNA, RecA interacts with LexA causing an autocatalytic cleavage which disrupts the DNA-binding part of LexA, leading to derepression of the SOS regulon and eventually DNA repair.</text>
</comment>
<feature type="active site" description="For autocatalytic cleavage activity" evidence="13">
    <location>
        <position position="144"/>
    </location>
</feature>
<dbReference type="InterPro" id="IPR039418">
    <property type="entry name" value="LexA-like"/>
</dbReference>
<keyword evidence="10 13" id="KW-0804">Transcription</keyword>
<dbReference type="InterPro" id="IPR015927">
    <property type="entry name" value="Peptidase_S24_S26A/B/C"/>
</dbReference>
<evidence type="ECO:0000256" key="3">
    <source>
        <dbReference type="ARBA" id="ARBA00022491"/>
    </source>
</evidence>
<dbReference type="GO" id="GO:0006281">
    <property type="term" value="P:DNA repair"/>
    <property type="evidence" value="ECO:0007669"/>
    <property type="project" value="UniProtKB-UniRule"/>
</dbReference>
<dbReference type="FunFam" id="1.10.10.10:FF:000009">
    <property type="entry name" value="LexA repressor"/>
    <property type="match status" value="1"/>
</dbReference>
<keyword evidence="3 13" id="KW-0678">Repressor</keyword>
<comment type="subunit">
    <text evidence="2 13">Homodimer.</text>
</comment>
<dbReference type="InterPro" id="IPR006200">
    <property type="entry name" value="LexA"/>
</dbReference>
<sequence length="225" mass="24450">MTPKIPLTPRQQEIFDLVRRTIERTGSPPTRAEIAQTLGFKSANAAEEHLKALARKGVIELVSGTSRGIRLQAETLRAMRKGSAAGHQVELPMPGLAQLLLPLVGRVAAGNPILAEQHVEQQLAVSPELFSQTPDFLLRVKGMSMKDAGILDGDLLAVRKVAEARNGQIVVARLGDEVTVKRWRRDATGAWLLPENPDFQPIRVSDSEPFAIEGLAVGLLRSGLH</sequence>
<protein>
    <recommendedName>
        <fullName evidence="13">LexA repressor</fullName>
        <ecNumber evidence="13">3.4.21.88</ecNumber>
    </recommendedName>
</protein>
<dbReference type="PANTHER" id="PTHR33516:SF2">
    <property type="entry name" value="LEXA REPRESSOR-RELATED"/>
    <property type="match status" value="1"/>
</dbReference>
<dbReference type="Gene3D" id="2.10.109.10">
    <property type="entry name" value="Umud Fragment, subunit A"/>
    <property type="match status" value="1"/>
</dbReference>
<evidence type="ECO:0000256" key="4">
    <source>
        <dbReference type="ARBA" id="ARBA00022705"/>
    </source>
</evidence>
<dbReference type="InterPro" id="IPR036286">
    <property type="entry name" value="LexA/Signal_pep-like_sf"/>
</dbReference>
<feature type="domain" description="LexA repressor DNA-binding" evidence="16">
    <location>
        <begin position="6"/>
        <end position="68"/>
    </location>
</feature>
<evidence type="ECO:0000256" key="8">
    <source>
        <dbReference type="ARBA" id="ARBA00023015"/>
    </source>
</evidence>
<keyword evidence="18" id="KW-1185">Reference proteome</keyword>
<evidence type="ECO:0000256" key="1">
    <source>
        <dbReference type="ARBA" id="ARBA00007484"/>
    </source>
</evidence>
<name>A0A931J033_9BURK</name>
<dbReference type="InterPro" id="IPR006197">
    <property type="entry name" value="Peptidase_S24_LexA"/>
</dbReference>
<evidence type="ECO:0000313" key="17">
    <source>
        <dbReference type="EMBL" id="MBH9552946.1"/>
    </source>
</evidence>
<feature type="active site" description="For autocatalytic cleavage activity" evidence="13">
    <location>
        <position position="181"/>
    </location>
</feature>
<evidence type="ECO:0000256" key="2">
    <source>
        <dbReference type="ARBA" id="ARBA00011738"/>
    </source>
</evidence>
<dbReference type="GO" id="GO:0009432">
    <property type="term" value="P:SOS response"/>
    <property type="evidence" value="ECO:0007669"/>
    <property type="project" value="UniProtKB-UniRule"/>
</dbReference>
<feature type="domain" description="Peptidase S24/S26A/S26B/S26C" evidence="15">
    <location>
        <begin position="102"/>
        <end position="216"/>
    </location>
</feature>
<dbReference type="RefSeq" id="WP_198100559.1">
    <property type="nucleotide sequence ID" value="NZ_JAEDAL010000003.1"/>
</dbReference>
<dbReference type="AlphaFoldDB" id="A0A931J033"/>
<evidence type="ECO:0000256" key="11">
    <source>
        <dbReference type="ARBA" id="ARBA00023204"/>
    </source>
</evidence>
<keyword evidence="7 13" id="KW-0068">Autocatalytic cleavage</keyword>
<keyword evidence="12 13" id="KW-0742">SOS response</keyword>
<dbReference type="PRINTS" id="PR00726">
    <property type="entry name" value="LEXASERPTASE"/>
</dbReference>
<dbReference type="Pfam" id="PF01726">
    <property type="entry name" value="LexA_DNA_bind"/>
    <property type="match status" value="1"/>
</dbReference>
<keyword evidence="9 13" id="KW-0238">DNA-binding</keyword>
<dbReference type="InterPro" id="IPR050077">
    <property type="entry name" value="LexA_repressor"/>
</dbReference>
<evidence type="ECO:0000313" key="18">
    <source>
        <dbReference type="Proteomes" id="UP000620139"/>
    </source>
</evidence>
<dbReference type="InterPro" id="IPR006199">
    <property type="entry name" value="LexA_DNA-bd_dom"/>
</dbReference>
<dbReference type="GO" id="GO:0045892">
    <property type="term" value="P:negative regulation of DNA-templated transcription"/>
    <property type="evidence" value="ECO:0007669"/>
    <property type="project" value="UniProtKB-UniRule"/>
</dbReference>
<dbReference type="SUPFAM" id="SSF51306">
    <property type="entry name" value="LexA/Signal peptidase"/>
    <property type="match status" value="1"/>
</dbReference>